<gene>
    <name evidence="1" type="ORF">CARN4_2066</name>
</gene>
<accession>E6Q4E9</accession>
<dbReference type="EMBL" id="CABO01000028">
    <property type="protein sequence ID" value="CBI01871.1"/>
    <property type="molecule type" value="Genomic_DNA"/>
</dbReference>
<dbReference type="SUPFAM" id="SSF63829">
    <property type="entry name" value="Calcium-dependent phosphotriesterase"/>
    <property type="match status" value="1"/>
</dbReference>
<protein>
    <submittedName>
        <fullName evidence="1">Uncharacterized protein</fullName>
    </submittedName>
</protein>
<sequence>MHRDSAFSLSRAIAASTVALAFFAGCGGGGASSALPNAGGGLPSASSSGRITQKLSLLIPAKGFASSRRSPQYTSIATKGIGISLVLQGKSAPTNPATLTSPDVAIDLTTTPISIVGDLGPSGQSISCTAVTTPQPGQNCTLALSLPTDVAEIVVNAWDAAPTTGSTSFSPTAQLLSSAVAAVAVSSGAPGPTIALVLDGIPAALRIVPTAGQSHFVLSGNGGAAAATYTEIGSGQVSVTFDALDADGNIIIGNGAPTVQWQIAKNGTSVLSGNIASGLPTNVSIAPFLTNAVAFASSFALTATASTPSGSPLSTSIAIQPAQELWLPGNSVMGATTGRGPQAIGGASAATGYEIPPSTGALMSPVLLGTDTIAASSLTRCPNLPAGSTPAPFNIPLALAADPTGNLWLLVATPYSSGTGSGQASCVEGFAVQNSANPPQPLVNSMRLLSSTDTFTGCAVDRFDTLWCVDSTADTLVGYDLQAAGTAPFSTPNVTLPISLPPAGAPKTPIAIAVQPGGTNLWLAMAASAVGTATTTTFYARAIPITTASSSAPSLGTSSNWAQFGNSYVSTDVTGSAIPVPDPPLAVDANDNIYSVDVGNESTGPVQAPLIAMWQPSLGGGNLSFGTPPNASTPYPFVGSGQNISNVDEPFAIAPDGTLWAANSAPNNITPYAVSSGTLTVNALLGPISLPLSPLSGFTIAP</sequence>
<reference evidence="1" key="1">
    <citation type="submission" date="2009-10" db="EMBL/GenBank/DDBJ databases">
        <title>Diversity of trophic interactions inside an arsenic-rich microbial ecosystem.</title>
        <authorList>
            <person name="Bertin P.N."/>
            <person name="Heinrich-Salmeron A."/>
            <person name="Pelletier E."/>
            <person name="Goulhen-Chollet F."/>
            <person name="Arsene-Ploetze F."/>
            <person name="Gallien S."/>
            <person name="Calteau A."/>
            <person name="Vallenet D."/>
            <person name="Casiot C."/>
            <person name="Chane-Woon-Ming B."/>
            <person name="Giloteaux L."/>
            <person name="Barakat M."/>
            <person name="Bonnefoy V."/>
            <person name="Bruneel O."/>
            <person name="Chandler M."/>
            <person name="Cleiss J."/>
            <person name="Duran R."/>
            <person name="Elbaz-Poulichet F."/>
            <person name="Fonknechten N."/>
            <person name="Lauga B."/>
            <person name="Mornico D."/>
            <person name="Ortet P."/>
            <person name="Schaeffer C."/>
            <person name="Siguier P."/>
            <person name="Alexander Thil Smith A."/>
            <person name="Van Dorsselaer A."/>
            <person name="Weissenbach J."/>
            <person name="Medigue C."/>
            <person name="Le Paslier D."/>
        </authorList>
    </citation>
    <scope>NUCLEOTIDE SEQUENCE</scope>
</reference>
<dbReference type="PROSITE" id="PS51257">
    <property type="entry name" value="PROKAR_LIPOPROTEIN"/>
    <property type="match status" value="1"/>
</dbReference>
<organism evidence="1">
    <name type="scientific">mine drainage metagenome</name>
    <dbReference type="NCBI Taxonomy" id="410659"/>
    <lineage>
        <taxon>unclassified sequences</taxon>
        <taxon>metagenomes</taxon>
        <taxon>ecological metagenomes</taxon>
    </lineage>
</organism>
<proteinExistence type="predicted"/>
<evidence type="ECO:0000313" key="1">
    <source>
        <dbReference type="EMBL" id="CBI01871.1"/>
    </source>
</evidence>
<name>E6Q4E9_9ZZZZ</name>
<dbReference type="AlphaFoldDB" id="E6Q4E9"/>
<comment type="caution">
    <text evidence="1">The sequence shown here is derived from an EMBL/GenBank/DDBJ whole genome shotgun (WGS) entry which is preliminary data.</text>
</comment>